<reference evidence="2" key="1">
    <citation type="submission" date="2020-06" db="EMBL/GenBank/DDBJ databases">
        <authorList>
            <consortium name="Plant Systems Biology data submission"/>
        </authorList>
    </citation>
    <scope>NUCLEOTIDE SEQUENCE</scope>
    <source>
        <strain evidence="2">D6</strain>
    </source>
</reference>
<evidence type="ECO:0000313" key="3">
    <source>
        <dbReference type="Proteomes" id="UP001153069"/>
    </source>
</evidence>
<dbReference type="Proteomes" id="UP001153069">
    <property type="component" value="Unassembled WGS sequence"/>
</dbReference>
<dbReference type="AlphaFoldDB" id="A0A9N8GZX7"/>
<name>A0A9N8GZX7_9STRA</name>
<protein>
    <submittedName>
        <fullName evidence="2">Uncharacterized protein</fullName>
    </submittedName>
</protein>
<keyword evidence="3" id="KW-1185">Reference proteome</keyword>
<proteinExistence type="predicted"/>
<feature type="compositionally biased region" description="Low complexity" evidence="1">
    <location>
        <begin position="11"/>
        <end position="30"/>
    </location>
</feature>
<feature type="compositionally biased region" description="Low complexity" evidence="1">
    <location>
        <begin position="187"/>
        <end position="202"/>
    </location>
</feature>
<dbReference type="EMBL" id="CAICTM010000010">
    <property type="protein sequence ID" value="CAB9496868.1"/>
    <property type="molecule type" value="Genomic_DNA"/>
</dbReference>
<evidence type="ECO:0000256" key="1">
    <source>
        <dbReference type="SAM" id="MobiDB-lite"/>
    </source>
</evidence>
<gene>
    <name evidence="2" type="ORF">SEMRO_10_G008280.1</name>
</gene>
<feature type="region of interest" description="Disordered" evidence="1">
    <location>
        <begin position="1"/>
        <end position="45"/>
    </location>
</feature>
<sequence length="452" mass="49978">MKKERSNSLVSSGGKSAKSAKSSKTTTKSSKIGKNDKSEKSVTTRTYDSDSSLSVNARWSRVEEGVELFDEFLKSSGSICLPADFRWAIALEARHCWTGCAGCQELNQGKTCERNGSAYSLLKSVTHTSSPDLPYSVTDRASWEKVRLLVHTAINHQARAEQHWYQSTIKSLSHTSIIPKHVYKSKNTPAASSSNSVASDSENSTDDQDRHKLLIATLFSEILATVMLSHVIHVVYKANGLQAPDLPPFQLIEQELENKDTLKCTYQDVATAGMMRKGKTVRWPTKDNKASHVPIIISKDIDVHSQAWQAFPKQTQEYLMANMLDMHPMSGLTLCPAYMALCGTIIGAKIGLPETIGATPWKTLEKKKYCTQGGFTRADWELGWSESTILQNVVTRLQNELGDATLLEGACALAYAEAYGKVTDLSGLQPIPKPFLYIMTKVIPVLKYFSKD</sequence>
<evidence type="ECO:0000313" key="2">
    <source>
        <dbReference type="EMBL" id="CAB9496868.1"/>
    </source>
</evidence>
<feature type="region of interest" description="Disordered" evidence="1">
    <location>
        <begin position="184"/>
        <end position="206"/>
    </location>
</feature>
<accession>A0A9N8GZX7</accession>
<feature type="compositionally biased region" description="Basic and acidic residues" evidence="1">
    <location>
        <begin position="33"/>
        <end position="42"/>
    </location>
</feature>
<organism evidence="2 3">
    <name type="scientific">Seminavis robusta</name>
    <dbReference type="NCBI Taxonomy" id="568900"/>
    <lineage>
        <taxon>Eukaryota</taxon>
        <taxon>Sar</taxon>
        <taxon>Stramenopiles</taxon>
        <taxon>Ochrophyta</taxon>
        <taxon>Bacillariophyta</taxon>
        <taxon>Bacillariophyceae</taxon>
        <taxon>Bacillariophycidae</taxon>
        <taxon>Naviculales</taxon>
        <taxon>Naviculaceae</taxon>
        <taxon>Seminavis</taxon>
    </lineage>
</organism>
<comment type="caution">
    <text evidence="2">The sequence shown here is derived from an EMBL/GenBank/DDBJ whole genome shotgun (WGS) entry which is preliminary data.</text>
</comment>